<dbReference type="Gene3D" id="3.30.70.1070">
    <property type="entry name" value="Sporulation related repeat"/>
    <property type="match status" value="1"/>
</dbReference>
<dbReference type="AlphaFoldDB" id="A0AAU7NPY0"/>
<dbReference type="InterPro" id="IPR036680">
    <property type="entry name" value="SPOR-like_sf"/>
</dbReference>
<keyword evidence="1" id="KW-0812">Transmembrane</keyword>
<dbReference type="Pfam" id="PF05036">
    <property type="entry name" value="SPOR"/>
    <property type="match status" value="1"/>
</dbReference>
<dbReference type="RefSeq" id="WP_305908229.1">
    <property type="nucleotide sequence ID" value="NZ_CP157743.1"/>
</dbReference>
<gene>
    <name evidence="3" type="ORF">Q9L42_011690</name>
</gene>
<feature type="transmembrane region" description="Helical" evidence="1">
    <location>
        <begin position="9"/>
        <end position="27"/>
    </location>
</feature>
<keyword evidence="1" id="KW-0472">Membrane</keyword>
<sequence>MDQELKQRLVGAVVITALAAIFIPMLFDDPVDETGKKINELKIPELPERLQSSQAVRVPQNSDDVIELPLKRPMKTVTAASDQASALHRWYLQVGLFSQQENALSLRDQLRRQGYAASVSKVKGDQGEMYKVKVGPEMNRDRAEAIKVKLKQQNDLNSFVIQDED</sequence>
<accession>A0AAU7NPY0</accession>
<dbReference type="PROSITE" id="PS51724">
    <property type="entry name" value="SPOR"/>
    <property type="match status" value="1"/>
</dbReference>
<feature type="domain" description="SPOR" evidence="2">
    <location>
        <begin position="84"/>
        <end position="163"/>
    </location>
</feature>
<dbReference type="InterPro" id="IPR007730">
    <property type="entry name" value="SPOR-like_dom"/>
</dbReference>
<evidence type="ECO:0000256" key="1">
    <source>
        <dbReference type="SAM" id="Phobius"/>
    </source>
</evidence>
<evidence type="ECO:0000313" key="4">
    <source>
        <dbReference type="Proteomes" id="UP001225378"/>
    </source>
</evidence>
<dbReference type="GO" id="GO:0032506">
    <property type="term" value="P:cytokinetic process"/>
    <property type="evidence" value="ECO:0007669"/>
    <property type="project" value="TreeGrafter"/>
</dbReference>
<organism evidence="3 4">
    <name type="scientific">Methylomarinum roseum</name>
    <dbReference type="NCBI Taxonomy" id="3067653"/>
    <lineage>
        <taxon>Bacteria</taxon>
        <taxon>Pseudomonadati</taxon>
        <taxon>Pseudomonadota</taxon>
        <taxon>Gammaproteobacteria</taxon>
        <taxon>Methylococcales</taxon>
        <taxon>Methylococcaceae</taxon>
        <taxon>Methylomarinum</taxon>
    </lineage>
</organism>
<name>A0AAU7NPY0_9GAMM</name>
<dbReference type="GO" id="GO:0032153">
    <property type="term" value="C:cell division site"/>
    <property type="evidence" value="ECO:0007669"/>
    <property type="project" value="TreeGrafter"/>
</dbReference>
<dbReference type="Proteomes" id="UP001225378">
    <property type="component" value="Chromosome"/>
</dbReference>
<proteinExistence type="predicted"/>
<protein>
    <submittedName>
        <fullName evidence="3">SPOR domain-containing protein</fullName>
    </submittedName>
</protein>
<evidence type="ECO:0000313" key="3">
    <source>
        <dbReference type="EMBL" id="XBS19033.1"/>
    </source>
</evidence>
<reference evidence="3 4" key="1">
    <citation type="journal article" date="2024" name="Microbiology">
        <title>Methylomarinum rosea sp. nov., a novel halophilic methanotrophic bacterium from the hypersaline Lake Elton.</title>
        <authorList>
            <person name="Suleimanov R.Z."/>
            <person name="Oshkin I.Y."/>
            <person name="Danilova O.V."/>
            <person name="Suzina N.E."/>
            <person name="Dedysh S.N."/>
        </authorList>
    </citation>
    <scope>NUCLEOTIDE SEQUENCE [LARGE SCALE GENOMIC DNA]</scope>
    <source>
        <strain evidence="3 4">Ch1-1</strain>
    </source>
</reference>
<dbReference type="SUPFAM" id="SSF110997">
    <property type="entry name" value="Sporulation related repeat"/>
    <property type="match status" value="1"/>
</dbReference>
<dbReference type="PANTHER" id="PTHR38687">
    <property type="entry name" value="CELL DIVISION PROTEIN DEDD-RELATED"/>
    <property type="match status" value="1"/>
</dbReference>
<dbReference type="GO" id="GO:0030428">
    <property type="term" value="C:cell septum"/>
    <property type="evidence" value="ECO:0007669"/>
    <property type="project" value="TreeGrafter"/>
</dbReference>
<dbReference type="InterPro" id="IPR052521">
    <property type="entry name" value="Cell_div_SPOR-domain"/>
</dbReference>
<dbReference type="KEGG" id="mech:Q9L42_011690"/>
<dbReference type="PANTHER" id="PTHR38687:SF1">
    <property type="entry name" value="CELL DIVISION PROTEIN DEDD"/>
    <property type="match status" value="1"/>
</dbReference>
<dbReference type="EMBL" id="CP157743">
    <property type="protein sequence ID" value="XBS19033.1"/>
    <property type="molecule type" value="Genomic_DNA"/>
</dbReference>
<keyword evidence="1" id="KW-1133">Transmembrane helix</keyword>
<evidence type="ECO:0000259" key="2">
    <source>
        <dbReference type="PROSITE" id="PS51724"/>
    </source>
</evidence>
<keyword evidence="4" id="KW-1185">Reference proteome</keyword>
<dbReference type="GO" id="GO:0042834">
    <property type="term" value="F:peptidoglycan binding"/>
    <property type="evidence" value="ECO:0007669"/>
    <property type="project" value="InterPro"/>
</dbReference>